<evidence type="ECO:0000259" key="1">
    <source>
        <dbReference type="PROSITE" id="PS51704"/>
    </source>
</evidence>
<dbReference type="SUPFAM" id="SSF51695">
    <property type="entry name" value="PLC-like phosphodiesterases"/>
    <property type="match status" value="1"/>
</dbReference>
<dbReference type="GO" id="GO:0006629">
    <property type="term" value="P:lipid metabolic process"/>
    <property type="evidence" value="ECO:0007669"/>
    <property type="project" value="InterPro"/>
</dbReference>
<proteinExistence type="predicted"/>
<reference evidence="2" key="1">
    <citation type="submission" date="2019-11" db="EMBL/GenBank/DDBJ databases">
        <authorList>
            <person name="Feng L."/>
        </authorList>
    </citation>
    <scope>NUCLEOTIDE SEQUENCE</scope>
    <source>
        <strain evidence="2">AodontolyticusLFYP35</strain>
    </source>
</reference>
<dbReference type="Gene3D" id="3.20.20.190">
    <property type="entry name" value="Phosphatidylinositol (PI) phosphodiesterase"/>
    <property type="match status" value="1"/>
</dbReference>
<dbReference type="EC" id="3.1.4.46" evidence="2"/>
<dbReference type="PANTHER" id="PTHR46211">
    <property type="entry name" value="GLYCEROPHOSPHORYL DIESTER PHOSPHODIESTERASE"/>
    <property type="match status" value="1"/>
</dbReference>
<dbReference type="PROSITE" id="PS51704">
    <property type="entry name" value="GP_PDE"/>
    <property type="match status" value="1"/>
</dbReference>
<sequence length="263" mass="29224">MYRVVGDGPIILAHRGGGAEGPENTPEAFEALRNIQVFHVETDSHLSADGQVVLNHDPEVDRTYPASGKIREMNWSELRELRGVDGGRMIRLAEALDEFPDMYFNIDAKSEEVALPLLEVVHEHDALGRVLVASFDESRLRRLRRLEPRLVTSLGVGAVTRLVAASQLAQPARRLLVPGPLEGVWAVQVPEKMGAIRVVDRRFVATAHALGCAVHVWTVNEEEQMHRLLDLGVDGIITDYPTKARKVLEERGQWYPIAPANAE</sequence>
<protein>
    <submittedName>
        <fullName evidence="2">Putative glycerophosphoryl diester phosphodiesterase 1</fullName>
        <ecNumber evidence="2">3.1.4.46</ecNumber>
    </submittedName>
</protein>
<dbReference type="PANTHER" id="PTHR46211:SF14">
    <property type="entry name" value="GLYCEROPHOSPHODIESTER PHOSPHODIESTERASE"/>
    <property type="match status" value="1"/>
</dbReference>
<feature type="domain" description="GP-PDE" evidence="1">
    <location>
        <begin position="9"/>
        <end position="248"/>
    </location>
</feature>
<dbReference type="AlphaFoldDB" id="A0A6N2T8M1"/>
<dbReference type="EMBL" id="CACRSM010000002">
    <property type="protein sequence ID" value="VYT00086.1"/>
    <property type="molecule type" value="Genomic_DNA"/>
</dbReference>
<dbReference type="Pfam" id="PF03009">
    <property type="entry name" value="GDPD"/>
    <property type="match status" value="1"/>
</dbReference>
<dbReference type="GO" id="GO:0008889">
    <property type="term" value="F:glycerophosphodiester phosphodiesterase activity"/>
    <property type="evidence" value="ECO:0007669"/>
    <property type="project" value="UniProtKB-EC"/>
</dbReference>
<name>A0A6N2T8M1_9ACTO</name>
<accession>A0A6N2T8M1</accession>
<organism evidence="2">
    <name type="scientific">Schaalia odontolytica</name>
    <dbReference type="NCBI Taxonomy" id="1660"/>
    <lineage>
        <taxon>Bacteria</taxon>
        <taxon>Bacillati</taxon>
        <taxon>Actinomycetota</taxon>
        <taxon>Actinomycetes</taxon>
        <taxon>Actinomycetales</taxon>
        <taxon>Actinomycetaceae</taxon>
        <taxon>Schaalia</taxon>
    </lineage>
</organism>
<dbReference type="InterPro" id="IPR017946">
    <property type="entry name" value="PLC-like_Pdiesterase_TIM-brl"/>
</dbReference>
<dbReference type="InterPro" id="IPR030395">
    <property type="entry name" value="GP_PDE_dom"/>
</dbReference>
<evidence type="ECO:0000313" key="2">
    <source>
        <dbReference type="EMBL" id="VYT00086.1"/>
    </source>
</evidence>
<gene>
    <name evidence="2" type="primary">glpQ1</name>
    <name evidence="2" type="ORF">AOLFYP35_01159</name>
</gene>
<keyword evidence="2" id="KW-0378">Hydrolase</keyword>